<sequence>MTSLLCSEAIHIDSHSKVPSQTSDLAVAFSAVNSQTRNASSGYRGSNSVYRGRFPSRFGYRGGRFPYRGGGRGYGRNNFRPTGFNGGSGSGFVGDSSYSASGSGFAGNSSYDASGSASSGTLVSVTCCSVLNGQCDECADQFHDFLPFKDVQ</sequence>
<evidence type="ECO:0000313" key="1">
    <source>
        <dbReference type="EMBL" id="KAG5535762.1"/>
    </source>
</evidence>
<keyword evidence="2" id="KW-1185">Reference proteome</keyword>
<evidence type="ECO:0000313" key="2">
    <source>
        <dbReference type="Proteomes" id="UP000823749"/>
    </source>
</evidence>
<comment type="caution">
    <text evidence="1">The sequence shown here is derived from an EMBL/GenBank/DDBJ whole genome shotgun (WGS) entry which is preliminary data.</text>
</comment>
<gene>
    <name evidence="1" type="ORF">RHGRI_023507</name>
</gene>
<accession>A0AAV6J5U9</accession>
<reference evidence="1" key="1">
    <citation type="submission" date="2020-08" db="EMBL/GenBank/DDBJ databases">
        <title>Plant Genome Project.</title>
        <authorList>
            <person name="Zhang R.-G."/>
        </authorList>
    </citation>
    <scope>NUCLEOTIDE SEQUENCE</scope>
    <source>
        <strain evidence="1">WSP0</strain>
        <tissue evidence="1">Leaf</tissue>
    </source>
</reference>
<dbReference type="Proteomes" id="UP000823749">
    <property type="component" value="Chromosome 8"/>
</dbReference>
<evidence type="ECO:0008006" key="3">
    <source>
        <dbReference type="Google" id="ProtNLM"/>
    </source>
</evidence>
<dbReference type="EMBL" id="JACTNZ010000008">
    <property type="protein sequence ID" value="KAG5535762.1"/>
    <property type="molecule type" value="Genomic_DNA"/>
</dbReference>
<dbReference type="AlphaFoldDB" id="A0AAV6J5U9"/>
<protein>
    <recommendedName>
        <fullName evidence="3">Glycine-rich protein</fullName>
    </recommendedName>
</protein>
<name>A0AAV6J5U9_9ERIC</name>
<proteinExistence type="predicted"/>
<organism evidence="1 2">
    <name type="scientific">Rhododendron griersonianum</name>
    <dbReference type="NCBI Taxonomy" id="479676"/>
    <lineage>
        <taxon>Eukaryota</taxon>
        <taxon>Viridiplantae</taxon>
        <taxon>Streptophyta</taxon>
        <taxon>Embryophyta</taxon>
        <taxon>Tracheophyta</taxon>
        <taxon>Spermatophyta</taxon>
        <taxon>Magnoliopsida</taxon>
        <taxon>eudicotyledons</taxon>
        <taxon>Gunneridae</taxon>
        <taxon>Pentapetalae</taxon>
        <taxon>asterids</taxon>
        <taxon>Ericales</taxon>
        <taxon>Ericaceae</taxon>
        <taxon>Ericoideae</taxon>
        <taxon>Rhodoreae</taxon>
        <taxon>Rhododendron</taxon>
    </lineage>
</organism>